<name>A0A9P6T8T7_9BASI</name>
<reference evidence="1" key="1">
    <citation type="submission" date="2013-11" db="EMBL/GenBank/DDBJ databases">
        <title>Genome sequence of the fusiform rust pathogen reveals effectors for host alternation and coevolution with pine.</title>
        <authorList>
            <consortium name="DOE Joint Genome Institute"/>
            <person name="Smith K."/>
            <person name="Pendleton A."/>
            <person name="Kubisiak T."/>
            <person name="Anderson C."/>
            <person name="Salamov A."/>
            <person name="Aerts A."/>
            <person name="Riley R."/>
            <person name="Clum A."/>
            <person name="Lindquist E."/>
            <person name="Ence D."/>
            <person name="Campbell M."/>
            <person name="Kronenberg Z."/>
            <person name="Feau N."/>
            <person name="Dhillon B."/>
            <person name="Hamelin R."/>
            <person name="Burleigh J."/>
            <person name="Smith J."/>
            <person name="Yandell M."/>
            <person name="Nelson C."/>
            <person name="Grigoriev I."/>
            <person name="Davis J."/>
        </authorList>
    </citation>
    <scope>NUCLEOTIDE SEQUENCE</scope>
    <source>
        <strain evidence="1">G11</strain>
    </source>
</reference>
<dbReference type="AlphaFoldDB" id="A0A9P6T8T7"/>
<dbReference type="EMBL" id="MU167369">
    <property type="protein sequence ID" value="KAG0141833.1"/>
    <property type="molecule type" value="Genomic_DNA"/>
</dbReference>
<protein>
    <submittedName>
        <fullName evidence="1">Uncharacterized protein</fullName>
    </submittedName>
</protein>
<keyword evidence="2" id="KW-1185">Reference proteome</keyword>
<evidence type="ECO:0000313" key="2">
    <source>
        <dbReference type="Proteomes" id="UP000886653"/>
    </source>
</evidence>
<dbReference type="Proteomes" id="UP000886653">
    <property type="component" value="Unassembled WGS sequence"/>
</dbReference>
<evidence type="ECO:0000313" key="1">
    <source>
        <dbReference type="EMBL" id="KAG0141833.1"/>
    </source>
</evidence>
<proteinExistence type="predicted"/>
<sequence length="52" mass="5926">MLVSEDVKEVENIHIEIVMVLKDQVNYQSAFTPEGRQLVAETHCEEHSVTQA</sequence>
<comment type="caution">
    <text evidence="1">The sequence shown here is derived from an EMBL/GenBank/DDBJ whole genome shotgun (WGS) entry which is preliminary data.</text>
</comment>
<organism evidence="1 2">
    <name type="scientific">Cronartium quercuum f. sp. fusiforme G11</name>
    <dbReference type="NCBI Taxonomy" id="708437"/>
    <lineage>
        <taxon>Eukaryota</taxon>
        <taxon>Fungi</taxon>
        <taxon>Dikarya</taxon>
        <taxon>Basidiomycota</taxon>
        <taxon>Pucciniomycotina</taxon>
        <taxon>Pucciniomycetes</taxon>
        <taxon>Pucciniales</taxon>
        <taxon>Coleosporiaceae</taxon>
        <taxon>Cronartium</taxon>
    </lineage>
</organism>
<accession>A0A9P6T8T7</accession>
<gene>
    <name evidence="1" type="ORF">CROQUDRAFT_98255</name>
</gene>